<name>A0A9Q8PB18_PASFU</name>
<feature type="region of interest" description="Disordered" evidence="1">
    <location>
        <begin position="198"/>
        <end position="220"/>
    </location>
</feature>
<accession>A0A9Q8PB18</accession>
<protein>
    <submittedName>
        <fullName evidence="2">Uncharacterized protein</fullName>
    </submittedName>
</protein>
<dbReference type="GeneID" id="71987147"/>
<evidence type="ECO:0000313" key="3">
    <source>
        <dbReference type="Proteomes" id="UP000756132"/>
    </source>
</evidence>
<dbReference type="KEGG" id="ffu:CLAFUR5_07269"/>
<dbReference type="AlphaFoldDB" id="A0A9Q8PB18"/>
<organism evidence="2 3">
    <name type="scientific">Passalora fulva</name>
    <name type="common">Tomato leaf mold</name>
    <name type="synonym">Cladosporium fulvum</name>
    <dbReference type="NCBI Taxonomy" id="5499"/>
    <lineage>
        <taxon>Eukaryota</taxon>
        <taxon>Fungi</taxon>
        <taxon>Dikarya</taxon>
        <taxon>Ascomycota</taxon>
        <taxon>Pezizomycotina</taxon>
        <taxon>Dothideomycetes</taxon>
        <taxon>Dothideomycetidae</taxon>
        <taxon>Mycosphaerellales</taxon>
        <taxon>Mycosphaerellaceae</taxon>
        <taxon>Fulvia</taxon>
    </lineage>
</organism>
<feature type="compositionally biased region" description="Basic and acidic residues" evidence="1">
    <location>
        <begin position="95"/>
        <end position="107"/>
    </location>
</feature>
<keyword evidence="3" id="KW-1185">Reference proteome</keyword>
<evidence type="ECO:0000256" key="1">
    <source>
        <dbReference type="SAM" id="MobiDB-lite"/>
    </source>
</evidence>
<gene>
    <name evidence="2" type="ORF">CLAFUR5_07269</name>
</gene>
<dbReference type="RefSeq" id="XP_047763534.1">
    <property type="nucleotide sequence ID" value="XM_047906417.1"/>
</dbReference>
<feature type="region of interest" description="Disordered" evidence="1">
    <location>
        <begin position="141"/>
        <end position="160"/>
    </location>
</feature>
<reference evidence="2" key="2">
    <citation type="journal article" date="2022" name="Microb. Genom.">
        <title>A chromosome-scale genome assembly of the tomato pathogen Cladosporium fulvum reveals a compartmentalized genome architecture and the presence of a dispensable chromosome.</title>
        <authorList>
            <person name="Zaccaron A.Z."/>
            <person name="Chen L.H."/>
            <person name="Samaras A."/>
            <person name="Stergiopoulos I."/>
        </authorList>
    </citation>
    <scope>NUCLEOTIDE SEQUENCE</scope>
    <source>
        <strain evidence="2">Race5_Kim</strain>
    </source>
</reference>
<evidence type="ECO:0000313" key="2">
    <source>
        <dbReference type="EMBL" id="UJO19168.1"/>
    </source>
</evidence>
<dbReference type="OrthoDB" id="3649457at2759"/>
<feature type="compositionally biased region" description="Low complexity" evidence="1">
    <location>
        <begin position="143"/>
        <end position="160"/>
    </location>
</feature>
<dbReference type="Proteomes" id="UP000756132">
    <property type="component" value="Chromosome 6"/>
</dbReference>
<sequence length="220" mass="24161">MATSTLIMPTMSDMSKLRLSLDLTSDLDLNPASETTTLKSETSTLNDQTMSVASSSSSICSFSTDNSNIISPLSTKTAKKVRFEESVSWSYFHEPASETRPEPERRGSFLGRSWQRFKQRNTSGDLDITPPAIQLQQLNRQNSSMDMLSSSHKSAKNSLLASSAARRSSLAYSEEHPLREGTGPRFNGAETHVTWRASSATAKGDWGDLLSNPRQSALYA</sequence>
<reference evidence="2" key="1">
    <citation type="submission" date="2021-12" db="EMBL/GenBank/DDBJ databases">
        <authorList>
            <person name="Zaccaron A."/>
            <person name="Stergiopoulos I."/>
        </authorList>
    </citation>
    <scope>NUCLEOTIDE SEQUENCE</scope>
    <source>
        <strain evidence="2">Race5_Kim</strain>
    </source>
</reference>
<dbReference type="EMBL" id="CP090168">
    <property type="protein sequence ID" value="UJO19168.1"/>
    <property type="molecule type" value="Genomic_DNA"/>
</dbReference>
<feature type="region of interest" description="Disordered" evidence="1">
    <location>
        <begin position="93"/>
        <end position="112"/>
    </location>
</feature>
<proteinExistence type="predicted"/>